<accession>A0A8H5HWU6</accession>
<gene>
    <name evidence="3" type="ORF">D9757_002630</name>
</gene>
<dbReference type="Proteomes" id="UP000518752">
    <property type="component" value="Unassembled WGS sequence"/>
</dbReference>
<protein>
    <submittedName>
        <fullName evidence="3">Uncharacterized protein</fullName>
    </submittedName>
</protein>
<feature type="transmembrane region" description="Helical" evidence="2">
    <location>
        <begin position="12"/>
        <end position="33"/>
    </location>
</feature>
<evidence type="ECO:0000313" key="3">
    <source>
        <dbReference type="EMBL" id="KAF5390630.1"/>
    </source>
</evidence>
<keyword evidence="2" id="KW-1133">Transmembrane helix</keyword>
<keyword evidence="2" id="KW-0812">Transmembrane</keyword>
<dbReference type="OrthoDB" id="2918511at2759"/>
<keyword evidence="2" id="KW-0472">Membrane</keyword>
<sequence>MYHYLTSVYHLWLVSDFLASQGAIFLFLFSPLLRYSMSPTLLDSRLVPIRRGDRVTNSSSSLSPTPERLTSVIHAPSGQPLLTSVPTSSRSSFNGAGSSSSSVASHNSSFSSGAASSSTAPASSSFSTASSSSSSAIFSAISLSSISQSVTMFITSFSLSSSSEPSSLPSPSVSPTTNTGNPISITTPVTSQSFLAEAPPSSESATSPSTASAVASLSPSLSSPTPTISTSGSASGALAASSSGRWHICGGRNRSFDNRCRALVWRRRRAPFLRNSNYSEKYLVSQPVHRSPSVISGASSQNLFRGPTDVFANPDIANYPPYDPFAPAAAQRTLYAGNASLPEITYSYAQDVNNQYPYYGDEPRVPSSGMNSSLPTAGLRNPFEPVAVPARNPFEPVYTPHNSVEPGASTAHAMSQTSSEFDTHFERISDAYTPSLDDSFYGFTNAGVTKSEYVLEL</sequence>
<evidence type="ECO:0000256" key="1">
    <source>
        <dbReference type="SAM" id="MobiDB-lite"/>
    </source>
</evidence>
<feature type="region of interest" description="Disordered" evidence="1">
    <location>
        <begin position="215"/>
        <end position="234"/>
    </location>
</feature>
<comment type="caution">
    <text evidence="3">The sequence shown here is derived from an EMBL/GenBank/DDBJ whole genome shotgun (WGS) entry which is preliminary data.</text>
</comment>
<proteinExistence type="predicted"/>
<organism evidence="3 4">
    <name type="scientific">Collybiopsis confluens</name>
    <dbReference type="NCBI Taxonomy" id="2823264"/>
    <lineage>
        <taxon>Eukaryota</taxon>
        <taxon>Fungi</taxon>
        <taxon>Dikarya</taxon>
        <taxon>Basidiomycota</taxon>
        <taxon>Agaricomycotina</taxon>
        <taxon>Agaricomycetes</taxon>
        <taxon>Agaricomycetidae</taxon>
        <taxon>Agaricales</taxon>
        <taxon>Marasmiineae</taxon>
        <taxon>Omphalotaceae</taxon>
        <taxon>Collybiopsis</taxon>
    </lineage>
</organism>
<keyword evidence="4" id="KW-1185">Reference proteome</keyword>
<evidence type="ECO:0000313" key="4">
    <source>
        <dbReference type="Proteomes" id="UP000518752"/>
    </source>
</evidence>
<name>A0A8H5HWU6_9AGAR</name>
<feature type="compositionally biased region" description="Low complexity" evidence="1">
    <location>
        <begin position="161"/>
        <end position="175"/>
    </location>
</feature>
<dbReference type="AlphaFoldDB" id="A0A8H5HWU6"/>
<feature type="region of interest" description="Disordered" evidence="1">
    <location>
        <begin position="161"/>
        <end position="187"/>
    </location>
</feature>
<evidence type="ECO:0000256" key="2">
    <source>
        <dbReference type="SAM" id="Phobius"/>
    </source>
</evidence>
<feature type="compositionally biased region" description="Polar residues" evidence="1">
    <location>
        <begin position="176"/>
        <end position="187"/>
    </location>
</feature>
<reference evidence="3 4" key="1">
    <citation type="journal article" date="2020" name="ISME J.">
        <title>Uncovering the hidden diversity of litter-decomposition mechanisms in mushroom-forming fungi.</title>
        <authorList>
            <person name="Floudas D."/>
            <person name="Bentzer J."/>
            <person name="Ahren D."/>
            <person name="Johansson T."/>
            <person name="Persson P."/>
            <person name="Tunlid A."/>
        </authorList>
    </citation>
    <scope>NUCLEOTIDE SEQUENCE [LARGE SCALE GENOMIC DNA]</scope>
    <source>
        <strain evidence="3 4">CBS 406.79</strain>
    </source>
</reference>
<dbReference type="EMBL" id="JAACJN010000014">
    <property type="protein sequence ID" value="KAF5390630.1"/>
    <property type="molecule type" value="Genomic_DNA"/>
</dbReference>